<proteinExistence type="inferred from homology"/>
<dbReference type="KEGG" id="tav:G4V39_07515"/>
<evidence type="ECO:0000256" key="5">
    <source>
        <dbReference type="ARBA" id="ARBA00012458"/>
    </source>
</evidence>
<comment type="pathway">
    <text evidence="3">Cofactor biosynthesis; tetrahydrofolate biosynthesis; 7,8-dihydrofolate from 2-amino-4-hydroxy-6-hydroxymethyl-7,8-dihydropteridine diphosphate and 4-aminobenzoate: step 1/2.</text>
</comment>
<dbReference type="PANTHER" id="PTHR20941:SF1">
    <property type="entry name" value="FOLIC ACID SYNTHESIS PROTEIN FOL1"/>
    <property type="match status" value="1"/>
</dbReference>
<dbReference type="InterPro" id="IPR006390">
    <property type="entry name" value="DHP_synth_dom"/>
</dbReference>
<keyword evidence="9" id="KW-0460">Magnesium</keyword>
<comment type="catalytic activity">
    <reaction evidence="1">
        <text>(7,8-dihydropterin-6-yl)methyl diphosphate + 4-aminobenzoate = 7,8-dihydropteroate + diphosphate</text>
        <dbReference type="Rhea" id="RHEA:19949"/>
        <dbReference type="ChEBI" id="CHEBI:17836"/>
        <dbReference type="ChEBI" id="CHEBI:17839"/>
        <dbReference type="ChEBI" id="CHEBI:33019"/>
        <dbReference type="ChEBI" id="CHEBI:72950"/>
        <dbReference type="EC" id="2.5.1.15"/>
    </reaction>
</comment>
<dbReference type="EC" id="2.5.1.15" evidence="5"/>
<dbReference type="Pfam" id="PF00809">
    <property type="entry name" value="Pterin_bind"/>
    <property type="match status" value="1"/>
</dbReference>
<dbReference type="GO" id="GO:0046654">
    <property type="term" value="P:tetrahydrofolate biosynthetic process"/>
    <property type="evidence" value="ECO:0007669"/>
    <property type="project" value="TreeGrafter"/>
</dbReference>
<keyword evidence="10" id="KW-0289">Folate biosynthesis</keyword>
<evidence type="ECO:0000259" key="12">
    <source>
        <dbReference type="PROSITE" id="PS50972"/>
    </source>
</evidence>
<dbReference type="GO" id="GO:0004156">
    <property type="term" value="F:dihydropteroate synthase activity"/>
    <property type="evidence" value="ECO:0007669"/>
    <property type="project" value="UniProtKB-EC"/>
</dbReference>
<dbReference type="AlphaFoldDB" id="A0A6G7PZ34"/>
<dbReference type="PROSITE" id="PS50972">
    <property type="entry name" value="PTERIN_BINDING"/>
    <property type="match status" value="1"/>
</dbReference>
<evidence type="ECO:0000313" key="14">
    <source>
        <dbReference type="Proteomes" id="UP000502179"/>
    </source>
</evidence>
<dbReference type="InterPro" id="IPR045031">
    <property type="entry name" value="DHP_synth-like"/>
</dbReference>
<gene>
    <name evidence="13" type="primary">folP</name>
    <name evidence="13" type="ORF">G4V39_07515</name>
</gene>
<evidence type="ECO:0000256" key="3">
    <source>
        <dbReference type="ARBA" id="ARBA00004763"/>
    </source>
</evidence>
<dbReference type="FunFam" id="3.20.20.20:FF:000006">
    <property type="entry name" value="Dihydropteroate synthase"/>
    <property type="match status" value="1"/>
</dbReference>
<evidence type="ECO:0000256" key="9">
    <source>
        <dbReference type="ARBA" id="ARBA00022842"/>
    </source>
</evidence>
<dbReference type="EMBL" id="CP048877">
    <property type="protein sequence ID" value="QIJ72880.1"/>
    <property type="molecule type" value="Genomic_DNA"/>
</dbReference>
<evidence type="ECO:0000256" key="7">
    <source>
        <dbReference type="ARBA" id="ARBA00022679"/>
    </source>
</evidence>
<dbReference type="Gene3D" id="3.20.20.20">
    <property type="entry name" value="Dihydropteroate synthase-like"/>
    <property type="match status" value="1"/>
</dbReference>
<dbReference type="SUPFAM" id="SSF51717">
    <property type="entry name" value="Dihydropteroate synthetase-like"/>
    <property type="match status" value="1"/>
</dbReference>
<evidence type="ECO:0000313" key="13">
    <source>
        <dbReference type="EMBL" id="QIJ72880.1"/>
    </source>
</evidence>
<dbReference type="PANTHER" id="PTHR20941">
    <property type="entry name" value="FOLATE SYNTHESIS PROTEINS"/>
    <property type="match status" value="1"/>
</dbReference>
<evidence type="ECO:0000256" key="1">
    <source>
        <dbReference type="ARBA" id="ARBA00000012"/>
    </source>
</evidence>
<dbReference type="NCBIfam" id="TIGR01496">
    <property type="entry name" value="DHPS"/>
    <property type="match status" value="1"/>
</dbReference>
<sequence length="266" mass="29169">MGVVNVTPDSFSDGGKYLQPQSALEQAKRLVAAGADILDIGGESTRPFADPVPLEEELTRVIPAIVLIRQHLPHIPISIDTYKAQVAEAALDAGADIINDISGLRFEPEMISLAREREVPVVVMHMKGRPRDMQLSPHYDDVLGEIEAFFKERLETLTTSGIDLEKIILDPGIGFGKRFEDNLTILRELKRFLRLGRPLLVGPSRKAFIGQITGRPPEERDAGTMGAVAWSVLQGAHILRVHNVAMARDLLAVIQTISARKGPSYG</sequence>
<dbReference type="InterPro" id="IPR000489">
    <property type="entry name" value="Pterin-binding_dom"/>
</dbReference>
<evidence type="ECO:0000256" key="6">
    <source>
        <dbReference type="ARBA" id="ARBA00016919"/>
    </source>
</evidence>
<dbReference type="GO" id="GO:0046872">
    <property type="term" value="F:metal ion binding"/>
    <property type="evidence" value="ECO:0007669"/>
    <property type="project" value="UniProtKB-KW"/>
</dbReference>
<evidence type="ECO:0000256" key="10">
    <source>
        <dbReference type="ARBA" id="ARBA00022909"/>
    </source>
</evidence>
<dbReference type="Proteomes" id="UP000502179">
    <property type="component" value="Chromosome"/>
</dbReference>
<dbReference type="PROSITE" id="PS00793">
    <property type="entry name" value="DHPS_2"/>
    <property type="match status" value="1"/>
</dbReference>
<dbReference type="CDD" id="cd00739">
    <property type="entry name" value="DHPS"/>
    <property type="match status" value="1"/>
</dbReference>
<evidence type="ECO:0000256" key="4">
    <source>
        <dbReference type="ARBA" id="ARBA00009503"/>
    </source>
</evidence>
<reference evidence="13 14" key="1">
    <citation type="submission" date="2020-02" db="EMBL/GenBank/DDBJ databases">
        <title>Genome analysis of Thermosulfuriphilus ammonigenes ST65T, an anaerobic thermophilic chemolithoautotrophic bacterium isolated from a deep-sea hydrothermal vent.</title>
        <authorList>
            <person name="Slobodkina G."/>
            <person name="Allioux M."/>
            <person name="Merkel A."/>
            <person name="Alain K."/>
            <person name="Jebbar M."/>
            <person name="Slobodkin A."/>
        </authorList>
    </citation>
    <scope>NUCLEOTIDE SEQUENCE [LARGE SCALE GENOMIC DNA]</scope>
    <source>
        <strain evidence="13 14">ST65</strain>
    </source>
</reference>
<evidence type="ECO:0000256" key="8">
    <source>
        <dbReference type="ARBA" id="ARBA00022723"/>
    </source>
</evidence>
<name>A0A6G7PZ34_9BACT</name>
<dbReference type="InterPro" id="IPR011005">
    <property type="entry name" value="Dihydropteroate_synth-like_sf"/>
</dbReference>
<organism evidence="13 14">
    <name type="scientific">Thermosulfuriphilus ammonigenes</name>
    <dbReference type="NCBI Taxonomy" id="1936021"/>
    <lineage>
        <taxon>Bacteria</taxon>
        <taxon>Pseudomonadati</taxon>
        <taxon>Thermodesulfobacteriota</taxon>
        <taxon>Thermodesulfobacteria</taxon>
        <taxon>Thermodesulfobacteriales</taxon>
        <taxon>Thermodesulfobacteriaceae</taxon>
        <taxon>Thermosulfuriphilus</taxon>
    </lineage>
</organism>
<protein>
    <recommendedName>
        <fullName evidence="6">Dihydropteroate synthase</fullName>
        <ecNumber evidence="5">2.5.1.15</ecNumber>
    </recommendedName>
    <alternativeName>
        <fullName evidence="11">Dihydropteroate pyrophosphorylase</fullName>
    </alternativeName>
</protein>
<dbReference type="GO" id="GO:0005829">
    <property type="term" value="C:cytosol"/>
    <property type="evidence" value="ECO:0007669"/>
    <property type="project" value="TreeGrafter"/>
</dbReference>
<evidence type="ECO:0000256" key="11">
    <source>
        <dbReference type="ARBA" id="ARBA00030193"/>
    </source>
</evidence>
<accession>A0A6G7PZ34</accession>
<comment type="cofactor">
    <cofactor evidence="2">
        <name>Mg(2+)</name>
        <dbReference type="ChEBI" id="CHEBI:18420"/>
    </cofactor>
</comment>
<keyword evidence="8" id="KW-0479">Metal-binding</keyword>
<feature type="domain" description="Pterin-binding" evidence="12">
    <location>
        <begin position="1"/>
        <end position="252"/>
    </location>
</feature>
<keyword evidence="7 13" id="KW-0808">Transferase</keyword>
<comment type="similarity">
    <text evidence="4">Belongs to the DHPS family.</text>
</comment>
<evidence type="ECO:0000256" key="2">
    <source>
        <dbReference type="ARBA" id="ARBA00001946"/>
    </source>
</evidence>
<dbReference type="GO" id="GO:0046656">
    <property type="term" value="P:folic acid biosynthetic process"/>
    <property type="evidence" value="ECO:0007669"/>
    <property type="project" value="UniProtKB-KW"/>
</dbReference>
<keyword evidence="14" id="KW-1185">Reference proteome</keyword>